<comment type="caution">
    <text evidence="1">The sequence shown here is derived from an EMBL/GenBank/DDBJ whole genome shotgun (WGS) entry which is preliminary data.</text>
</comment>
<name>A0ACC5Y7H0_9TELE</name>
<sequence>MAPFLTFCVFITAFCTTVIWVEADKGELRTLHRQKREWIVPPNKLYENVDYTGKEFIAKIRSDEETRMDIEYSLIGPAADDGLFSVGKRNGYVKIHRILDREKTASYELKGRATLRDGSLAERDLDLKIIVLDQNDCTPLFNVQVIGSVDELSDEGTHVIVITAIDADEQGTPHSQIAYKIIQQEPAGQAMFKIEQSSGEIKVRMNTLDRETQETYRLIITGTDMNGVMTDTTNKPLTGTGTVTISVRDVNDNIPVLEKSYYEGSVEENTINVEAIRIKAIDKDEIHTENWEAVYTIISGNEAGYFNITTDHKTNEGILIVTKELDYEQLKEVNLKVVVRNKAAYHKSLVIDKPITYPVKIKVVNVPEAPHFHPAVKVISISEDRKTIDLKKVITTYTATDSDTLLTATNVRYVKGDDVDNWVSINEHTAEIRLNRYPDRESKFLINGTYYAKILCITNDFSPKTATGTLAIQVQDFNDHCPILTSSVQTLCYGNSVVYVTAKDEDKYPNAEPFEFRVVSKGTEENWKVERLNETTVILRSQEIMWPGHYTVGLDVQDQQGKSCEVQKLQVAVCTCTKEQVCKPERQTSKGTGLGAGGVLALLLGILLLLLIPVLLLLCECGGAAAVGKFQAFPFEQKQQLITYHTEGQGEDKGLALLSQVPVNVDSGSNGKLGAGLGTHEEWRKYGWESQEDYMTHQWNVKHGDDYVDKKATVIGGHSELFTTGTYDYMALSETYLGNYYAKKALDMAKQETSTNQLMLSNYEGRNSVTGSLEDICGHLHDETNLDFLDDLGPQFKRLAEICCGSAIEFEVSSTPTPPKMVSSSSQVGVKVEGAVGGVHSDATSISASSSSSTTQITTANYGESIISGGATSAATVGQTLLVQQPTVYLTSTPMYIVEQQRQPAILLTSGPMLGVQESNVVLVENRGTNVAIAAQNTLPRLGLQQANTRVLVDPGIGGTVVHGFSGHLEPQGTVSGSIRVVESRRVESTEPVHVVQSSSHSSTSKSKSMQAKEQSGGIMALGNASDIPSAISLSQQAVPQFTVSNGGTHKEVREERVSVVKKSFQSSSTS</sequence>
<gene>
    <name evidence="1" type="ORF">PDJAM_G00197420</name>
</gene>
<proteinExistence type="predicted"/>
<dbReference type="Proteomes" id="UP000830395">
    <property type="component" value="Chromosome 4"/>
</dbReference>
<evidence type="ECO:0000313" key="2">
    <source>
        <dbReference type="Proteomes" id="UP000830395"/>
    </source>
</evidence>
<accession>A0ACC5Y7H0</accession>
<reference evidence="1" key="1">
    <citation type="submission" date="2020-02" db="EMBL/GenBank/DDBJ databases">
        <title>Genome sequencing of the panga catfish, Pangasius djambal.</title>
        <authorList>
            <person name="Wen M."/>
            <person name="Zahm M."/>
            <person name="Roques C."/>
            <person name="Cabau C."/>
            <person name="Klopp C."/>
            <person name="Donnadieu C."/>
            <person name="Jouanno E."/>
            <person name="Avarre J.-C."/>
            <person name="Campet M."/>
            <person name="Ha T."/>
            <person name="Dugue R."/>
            <person name="Lampietro C."/>
            <person name="Louis A."/>
            <person name="Herpin A."/>
            <person name="Echchiki A."/>
            <person name="Berthelot C."/>
            <person name="Parey E."/>
            <person name="Roest-Crollius H."/>
            <person name="Braasch I."/>
            <person name="Postlethwait J.H."/>
            <person name="Bobe J."/>
            <person name="Montfort J."/>
            <person name="Bouchez O."/>
            <person name="Begum T."/>
            <person name="Schartl M."/>
            <person name="Gustiano R."/>
            <person name="Guiguen Y."/>
        </authorList>
    </citation>
    <scope>NUCLEOTIDE SEQUENCE</scope>
    <source>
        <strain evidence="1">Pdj_M5554</strain>
    </source>
</reference>
<dbReference type="EMBL" id="CM040978">
    <property type="protein sequence ID" value="MCJ8731257.1"/>
    <property type="molecule type" value="Genomic_DNA"/>
</dbReference>
<evidence type="ECO:0000313" key="1">
    <source>
        <dbReference type="EMBL" id="MCJ8731257.1"/>
    </source>
</evidence>
<keyword evidence="2" id="KW-1185">Reference proteome</keyword>
<protein>
    <submittedName>
        <fullName evidence="1">Uncharacterized protein</fullName>
    </submittedName>
</protein>
<organism evidence="1 2">
    <name type="scientific">Pangasius djambal</name>
    <dbReference type="NCBI Taxonomy" id="1691987"/>
    <lineage>
        <taxon>Eukaryota</taxon>
        <taxon>Metazoa</taxon>
        <taxon>Chordata</taxon>
        <taxon>Craniata</taxon>
        <taxon>Vertebrata</taxon>
        <taxon>Euteleostomi</taxon>
        <taxon>Actinopterygii</taxon>
        <taxon>Neopterygii</taxon>
        <taxon>Teleostei</taxon>
        <taxon>Ostariophysi</taxon>
        <taxon>Siluriformes</taxon>
        <taxon>Pangasiidae</taxon>
        <taxon>Pangasius</taxon>
    </lineage>
</organism>